<dbReference type="PANTHER" id="PTHR11786">
    <property type="entry name" value="N-HYDROXYARYLAMINE O-ACETYLTRANSFERASE"/>
    <property type="match status" value="1"/>
</dbReference>
<dbReference type="OrthoDB" id="7181050at2"/>
<reference evidence="3 4" key="1">
    <citation type="submission" date="2016-03" db="EMBL/GenBank/DDBJ databases">
        <title>Genome sequencing of Devosia sp. S37.</title>
        <authorList>
            <person name="Mohd Nor M."/>
        </authorList>
    </citation>
    <scope>NUCLEOTIDE SEQUENCE [LARGE SCALE GENOMIC DNA]</scope>
    <source>
        <strain evidence="3 4">S37</strain>
    </source>
</reference>
<dbReference type="Gene3D" id="3.30.2140.10">
    <property type="entry name" value="Arylamine N-acetyltransferase"/>
    <property type="match status" value="1"/>
</dbReference>
<dbReference type="Gene3D" id="2.40.128.150">
    <property type="entry name" value="Cysteine proteinases"/>
    <property type="match status" value="1"/>
</dbReference>
<evidence type="ECO:0000256" key="2">
    <source>
        <dbReference type="RuleBase" id="RU003452"/>
    </source>
</evidence>
<organism evidence="3 4">
    <name type="scientific">Devosia elaeis</name>
    <dbReference type="NCBI Taxonomy" id="1770058"/>
    <lineage>
        <taxon>Bacteria</taxon>
        <taxon>Pseudomonadati</taxon>
        <taxon>Pseudomonadota</taxon>
        <taxon>Alphaproteobacteria</taxon>
        <taxon>Hyphomicrobiales</taxon>
        <taxon>Devosiaceae</taxon>
        <taxon>Devosia</taxon>
    </lineage>
</organism>
<dbReference type="SUPFAM" id="SSF54001">
    <property type="entry name" value="Cysteine proteinases"/>
    <property type="match status" value="1"/>
</dbReference>
<dbReference type="InterPro" id="IPR038765">
    <property type="entry name" value="Papain-like_cys_pep_sf"/>
</dbReference>
<dbReference type="STRING" id="1770058.A3840_06605"/>
<dbReference type="RefSeq" id="WP_067453728.1">
    <property type="nucleotide sequence ID" value="NZ_LVVY01000071.1"/>
</dbReference>
<dbReference type="Proteomes" id="UP000078389">
    <property type="component" value="Unassembled WGS sequence"/>
</dbReference>
<evidence type="ECO:0000256" key="1">
    <source>
        <dbReference type="ARBA" id="ARBA00006547"/>
    </source>
</evidence>
<dbReference type="AlphaFoldDB" id="A0A178I2G1"/>
<evidence type="ECO:0000313" key="3">
    <source>
        <dbReference type="EMBL" id="OAM78378.1"/>
    </source>
</evidence>
<dbReference type="PANTHER" id="PTHR11786:SF0">
    <property type="entry name" value="ARYLAMINE N-ACETYLTRANSFERASE 4-RELATED"/>
    <property type="match status" value="1"/>
</dbReference>
<dbReference type="InterPro" id="IPR001447">
    <property type="entry name" value="Arylamine_N-AcTrfase"/>
</dbReference>
<dbReference type="Pfam" id="PF00797">
    <property type="entry name" value="Acetyltransf_2"/>
    <property type="match status" value="1"/>
</dbReference>
<comment type="similarity">
    <text evidence="1 2">Belongs to the arylamine N-acetyltransferase family.</text>
</comment>
<comment type="caution">
    <text evidence="3">The sequence shown here is derived from an EMBL/GenBank/DDBJ whole genome shotgun (WGS) entry which is preliminary data.</text>
</comment>
<dbReference type="PRINTS" id="PR01543">
    <property type="entry name" value="ANATRNSFRASE"/>
</dbReference>
<dbReference type="GO" id="GO:0016407">
    <property type="term" value="F:acetyltransferase activity"/>
    <property type="evidence" value="ECO:0007669"/>
    <property type="project" value="InterPro"/>
</dbReference>
<proteinExistence type="inferred from homology"/>
<sequence>MPEKVNLNAYFERVGFAGSIAPTLATLEMLHALHPAAIPFENLNPLMGEPVPLDQPSLERKLLTDRRGGYCFEHNLLFMRILRDLDYNVRPLLARVVWNHPDNIDKPPTHLLMLVDINGQNYIADVGFGGLTLTTPLRLRAGVELATPHETFRLSGGDPDWTLEARIGEDWRALYVFTLDAIEEAAIGPINQHLSSDPSSPFTSELRVALSPAGRRLKLLNTTFTIQPVDGEKEQRVLTGMETLRSVLTEEFGLVLPNDERLEPALARLLPEPPPETAETEAEE</sequence>
<evidence type="ECO:0000313" key="4">
    <source>
        <dbReference type="Proteomes" id="UP000078389"/>
    </source>
</evidence>
<dbReference type="EMBL" id="LVVY01000071">
    <property type="protein sequence ID" value="OAM78378.1"/>
    <property type="molecule type" value="Genomic_DNA"/>
</dbReference>
<gene>
    <name evidence="3" type="ORF">A3840_06605</name>
</gene>
<protein>
    <recommendedName>
        <fullName evidence="5">Arylamine N-acetyltransferase</fullName>
    </recommendedName>
</protein>
<keyword evidence="4" id="KW-1185">Reference proteome</keyword>
<evidence type="ECO:0008006" key="5">
    <source>
        <dbReference type="Google" id="ProtNLM"/>
    </source>
</evidence>
<name>A0A178I2G1_9HYPH</name>
<accession>A0A178I2G1</accession>